<reference evidence="3 4" key="1">
    <citation type="submission" date="2023-07" db="EMBL/GenBank/DDBJ databases">
        <title>Genomic Encyclopedia of Type Strains, Phase IV (KMG-IV): sequencing the most valuable type-strain genomes for metagenomic binning, comparative biology and taxonomic classification.</title>
        <authorList>
            <person name="Goeker M."/>
        </authorList>
    </citation>
    <scope>NUCLEOTIDE SEQUENCE [LARGE SCALE GENOMIC DNA]</scope>
    <source>
        <strain evidence="3 4">DSM 5896</strain>
    </source>
</reference>
<keyword evidence="1" id="KW-0378">Hydrolase</keyword>
<dbReference type="InterPro" id="IPR029058">
    <property type="entry name" value="AB_hydrolase_fold"/>
</dbReference>
<evidence type="ECO:0000313" key="4">
    <source>
        <dbReference type="Proteomes" id="UP001237448"/>
    </source>
</evidence>
<dbReference type="Pfam" id="PF07859">
    <property type="entry name" value="Abhydrolase_3"/>
    <property type="match status" value="1"/>
</dbReference>
<dbReference type="RefSeq" id="WP_307426655.1">
    <property type="nucleotide sequence ID" value="NZ_JAUSVK010000001.1"/>
</dbReference>
<sequence>MPSVDPALFRPEAVAPETSAMNADIVAKMSSLPDIWAFPAEMIREVRRQGKGLFPAQAKSPRARTEIIEGPNGRVPVRIIAPHASSGVYLHIHGGGWMLNQADFQDETLERIVEATGLACISVEYRLAPEHPYPAGPDDCETVALWLAGAAAGRFGTDRLFIGGESAGATLSAVTLLRLRDRHGLTPFRGANLVAGCYDLGMTPSARRFGLEKLVLTSRDIELFVRAYVPAGQSLRSPDVSPLYADLAGMPPALFSIGTRDALVDDTLFMATRWEVAGGSAALRIWPGGCHVFRGFDFPMAEAAFAEEIAFLRSH</sequence>
<comment type="caution">
    <text evidence="3">The sequence shown here is derived from an EMBL/GenBank/DDBJ whole genome shotgun (WGS) entry which is preliminary data.</text>
</comment>
<dbReference type="PANTHER" id="PTHR48081">
    <property type="entry name" value="AB HYDROLASE SUPERFAMILY PROTEIN C4A8.06C"/>
    <property type="match status" value="1"/>
</dbReference>
<keyword evidence="4" id="KW-1185">Reference proteome</keyword>
<accession>A0ABU0FDH4</accession>
<dbReference type="SUPFAM" id="SSF53474">
    <property type="entry name" value="alpha/beta-Hydrolases"/>
    <property type="match status" value="1"/>
</dbReference>
<proteinExistence type="predicted"/>
<protein>
    <submittedName>
        <fullName evidence="3">Acetyl esterase/lipase</fullName>
    </submittedName>
</protein>
<evidence type="ECO:0000259" key="2">
    <source>
        <dbReference type="Pfam" id="PF07859"/>
    </source>
</evidence>
<organism evidence="3 4">
    <name type="scientific">Labrys monachus</name>
    <dbReference type="NCBI Taxonomy" id="217067"/>
    <lineage>
        <taxon>Bacteria</taxon>
        <taxon>Pseudomonadati</taxon>
        <taxon>Pseudomonadota</taxon>
        <taxon>Alphaproteobacteria</taxon>
        <taxon>Hyphomicrobiales</taxon>
        <taxon>Xanthobacteraceae</taxon>
        <taxon>Labrys</taxon>
    </lineage>
</organism>
<dbReference type="PANTHER" id="PTHR48081:SF8">
    <property type="entry name" value="ALPHA_BETA HYDROLASE FOLD-3 DOMAIN-CONTAINING PROTEIN-RELATED"/>
    <property type="match status" value="1"/>
</dbReference>
<name>A0ABU0FDH4_9HYPH</name>
<dbReference type="InterPro" id="IPR013094">
    <property type="entry name" value="AB_hydrolase_3"/>
</dbReference>
<dbReference type="EMBL" id="JAUSVK010000001">
    <property type="protein sequence ID" value="MDQ0392571.1"/>
    <property type="molecule type" value="Genomic_DNA"/>
</dbReference>
<evidence type="ECO:0000313" key="3">
    <source>
        <dbReference type="EMBL" id="MDQ0392571.1"/>
    </source>
</evidence>
<gene>
    <name evidence="3" type="ORF">J3R73_002363</name>
</gene>
<dbReference type="InterPro" id="IPR050300">
    <property type="entry name" value="GDXG_lipolytic_enzyme"/>
</dbReference>
<dbReference type="Proteomes" id="UP001237448">
    <property type="component" value="Unassembled WGS sequence"/>
</dbReference>
<feature type="domain" description="Alpha/beta hydrolase fold-3" evidence="2">
    <location>
        <begin position="90"/>
        <end position="293"/>
    </location>
</feature>
<dbReference type="Gene3D" id="3.40.50.1820">
    <property type="entry name" value="alpha/beta hydrolase"/>
    <property type="match status" value="1"/>
</dbReference>
<evidence type="ECO:0000256" key="1">
    <source>
        <dbReference type="ARBA" id="ARBA00022801"/>
    </source>
</evidence>